<dbReference type="Proteomes" id="UP001139344">
    <property type="component" value="Unassembled WGS sequence"/>
</dbReference>
<organism evidence="2 3">
    <name type="scientific">Christiangramia crocea</name>
    <dbReference type="NCBI Taxonomy" id="2904124"/>
    <lineage>
        <taxon>Bacteria</taxon>
        <taxon>Pseudomonadati</taxon>
        <taxon>Bacteroidota</taxon>
        <taxon>Flavobacteriia</taxon>
        <taxon>Flavobacteriales</taxon>
        <taxon>Flavobacteriaceae</taxon>
        <taxon>Christiangramia</taxon>
    </lineage>
</organism>
<feature type="transmembrane region" description="Helical" evidence="1">
    <location>
        <begin position="215"/>
        <end position="233"/>
    </location>
</feature>
<keyword evidence="3" id="KW-1185">Reference proteome</keyword>
<keyword evidence="1" id="KW-0812">Transmembrane</keyword>
<gene>
    <name evidence="2" type="ORF">LU635_10715</name>
</gene>
<dbReference type="EMBL" id="JAJSON010000023">
    <property type="protein sequence ID" value="MCG9972108.1"/>
    <property type="molecule type" value="Genomic_DNA"/>
</dbReference>
<feature type="transmembrane region" description="Helical" evidence="1">
    <location>
        <begin position="174"/>
        <end position="195"/>
    </location>
</feature>
<keyword evidence="1" id="KW-0472">Membrane</keyword>
<evidence type="ECO:0000256" key="1">
    <source>
        <dbReference type="SAM" id="Phobius"/>
    </source>
</evidence>
<protein>
    <submittedName>
        <fullName evidence="2">Uncharacterized protein</fullName>
    </submittedName>
</protein>
<keyword evidence="1" id="KW-1133">Transmembrane helix</keyword>
<feature type="transmembrane region" description="Helical" evidence="1">
    <location>
        <begin position="141"/>
        <end position="162"/>
    </location>
</feature>
<feature type="transmembrane region" description="Helical" evidence="1">
    <location>
        <begin position="81"/>
        <end position="100"/>
    </location>
</feature>
<feature type="transmembrane region" description="Helical" evidence="1">
    <location>
        <begin position="12"/>
        <end position="30"/>
    </location>
</feature>
<comment type="caution">
    <text evidence="2">The sequence shown here is derived from an EMBL/GenBank/DDBJ whole genome shotgun (WGS) entry which is preliminary data.</text>
</comment>
<evidence type="ECO:0000313" key="3">
    <source>
        <dbReference type="Proteomes" id="UP001139344"/>
    </source>
</evidence>
<feature type="transmembrane region" description="Helical" evidence="1">
    <location>
        <begin position="112"/>
        <end position="129"/>
    </location>
</feature>
<reference evidence="2" key="1">
    <citation type="submission" date="2021-12" db="EMBL/GenBank/DDBJ databases">
        <title>Description of Gramella crocea sp. nov., a new bacterium isolated from activated sludge.</title>
        <authorList>
            <person name="Zhang X."/>
        </authorList>
    </citation>
    <scope>NUCLEOTIDE SEQUENCE</scope>
    <source>
        <strain evidence="2">YB25</strain>
    </source>
</reference>
<proteinExistence type="predicted"/>
<dbReference type="RefSeq" id="WP_240099034.1">
    <property type="nucleotide sequence ID" value="NZ_JAJSON010000023.1"/>
</dbReference>
<sequence length="244" mass="28715">MWEIIIENRLYPTYIVELIAAISGVFYLIIKKPVNRADKLIVSCLSLIFIIDLTGIIYALYTMVYDYKYIEFLKDTPFRSVFWIYNVLTLISSSMFTLYFVMQLHYNKLKRLTVGLILIFILSSIIHFFSSDVFFNAFSAYVYIFGAFLICISIALYYLELVRTDRILNFRRELPLFISFGLLIYQLGITPLFIFQKYIKVSEDFSDVYGWTLDLGNIFMYLVFAFGFIKMILEIKRTGQKAIS</sequence>
<dbReference type="AlphaFoldDB" id="A0A9X2A8R4"/>
<feature type="transmembrane region" description="Helical" evidence="1">
    <location>
        <begin position="42"/>
        <end position="61"/>
    </location>
</feature>
<evidence type="ECO:0000313" key="2">
    <source>
        <dbReference type="EMBL" id="MCG9972108.1"/>
    </source>
</evidence>
<accession>A0A9X2A8R4</accession>
<name>A0A9X2A8R4_9FLAO</name>